<keyword evidence="2" id="KW-1185">Reference proteome</keyword>
<reference evidence="2" key="1">
    <citation type="submission" date="2016-12" db="EMBL/GenBank/DDBJ databases">
        <authorList>
            <person name="Gulvik C.A."/>
        </authorList>
    </citation>
    <scope>NUCLEOTIDE SEQUENCE [LARGE SCALE GENOMIC DNA]</scope>
    <source>
        <strain evidence="2">NED12-00049-6B</strain>
    </source>
</reference>
<proteinExistence type="predicted"/>
<name>A0A1Q8E7E2_9STRE</name>
<comment type="caution">
    <text evidence="1">The sequence shown here is derived from an EMBL/GenBank/DDBJ whole genome shotgun (WGS) entry which is preliminary data.</text>
</comment>
<accession>A0A1Q8E7E2</accession>
<dbReference type="Proteomes" id="UP000186890">
    <property type="component" value="Unassembled WGS sequence"/>
</dbReference>
<gene>
    <name evidence="1" type="ORF">BU202_06610</name>
</gene>
<evidence type="ECO:0000313" key="1">
    <source>
        <dbReference type="EMBL" id="OLF47697.1"/>
    </source>
</evidence>
<protein>
    <submittedName>
        <fullName evidence="1">Uncharacterized protein</fullName>
    </submittedName>
</protein>
<sequence length="106" mass="12442">MSDFVYTDRQLNYLNRGKYVYSVNLDFSRKNKTNQVVESPSNKNQTNILEVDNQQFKVIKTYSDPRTGLNVNKRAKTAVIRSHRCLRSFLLLKSLWEHELLGEVMS</sequence>
<dbReference type="EMBL" id="MSJM01000005">
    <property type="protein sequence ID" value="OLF47697.1"/>
    <property type="molecule type" value="Genomic_DNA"/>
</dbReference>
<organism evidence="1 2">
    <name type="scientific">Streptococcus cuniculi</name>
    <dbReference type="NCBI Taxonomy" id="1432788"/>
    <lineage>
        <taxon>Bacteria</taxon>
        <taxon>Bacillati</taxon>
        <taxon>Bacillota</taxon>
        <taxon>Bacilli</taxon>
        <taxon>Lactobacillales</taxon>
        <taxon>Streptococcaceae</taxon>
        <taxon>Streptococcus</taxon>
    </lineage>
</organism>
<evidence type="ECO:0000313" key="2">
    <source>
        <dbReference type="Proteomes" id="UP000186890"/>
    </source>
</evidence>
<dbReference type="AlphaFoldDB" id="A0A1Q8E7E2"/>